<feature type="transmembrane region" description="Helical" evidence="1">
    <location>
        <begin position="120"/>
        <end position="140"/>
    </location>
</feature>
<organism evidence="3 4">
    <name type="scientific">Microbacterium testaceum</name>
    <name type="common">Aureobacterium testaceum</name>
    <name type="synonym">Brevibacterium testaceum</name>
    <dbReference type="NCBI Taxonomy" id="2033"/>
    <lineage>
        <taxon>Bacteria</taxon>
        <taxon>Bacillati</taxon>
        <taxon>Actinomycetota</taxon>
        <taxon>Actinomycetes</taxon>
        <taxon>Micrococcales</taxon>
        <taxon>Microbacteriaceae</taxon>
        <taxon>Microbacterium</taxon>
    </lineage>
</organism>
<feature type="transmembrane region" description="Helical" evidence="1">
    <location>
        <begin position="61"/>
        <end position="80"/>
    </location>
</feature>
<evidence type="ECO:0000259" key="2">
    <source>
        <dbReference type="Pfam" id="PF02517"/>
    </source>
</evidence>
<sequence>MNPVRDEPSQPSGANEAASVVEFGAGPVGTVPLASQTRGRRRRRTDWRIGGRAIDRWDYRVLVGALFGAGAGTLVSVALAHDPRSILGALSLPALWVGLLASVAYAIVRGRPAGLFRLKPIDVIWGAGLGLGMRLLQGAMSDANDAPFPVTDATAMDSTGIGLAAGVAGPMVEELYFRAVLLVIIFQMLRKSLGMTAAGATALLASSGSFVILHAVFGSLLLADALQLFLVGAACSLLVLLTGRVWGAVILHVVYNIVLIVIMAVGAAGA</sequence>
<feature type="transmembrane region" description="Helical" evidence="1">
    <location>
        <begin position="248"/>
        <end position="268"/>
    </location>
</feature>
<reference evidence="3 4" key="1">
    <citation type="submission" date="2019-06" db="EMBL/GenBank/DDBJ databases">
        <title>Whole genome shotgun sequence of Microbacterium testaceum NBRC 12675.</title>
        <authorList>
            <person name="Hosoyama A."/>
            <person name="Uohara A."/>
            <person name="Ohji S."/>
            <person name="Ichikawa N."/>
        </authorList>
    </citation>
    <scope>NUCLEOTIDE SEQUENCE [LARGE SCALE GENOMIC DNA]</scope>
    <source>
        <strain evidence="3 4">NBRC 12675</strain>
    </source>
</reference>
<feature type="transmembrane region" description="Helical" evidence="1">
    <location>
        <begin position="86"/>
        <end position="108"/>
    </location>
</feature>
<evidence type="ECO:0000313" key="3">
    <source>
        <dbReference type="EMBL" id="GEB46101.1"/>
    </source>
</evidence>
<dbReference type="EMBL" id="BJML01000006">
    <property type="protein sequence ID" value="GEB46101.1"/>
    <property type="molecule type" value="Genomic_DNA"/>
</dbReference>
<dbReference type="InterPro" id="IPR003675">
    <property type="entry name" value="Rce1/LyrA-like_dom"/>
</dbReference>
<accession>A0A4Y3QLX3</accession>
<proteinExistence type="predicted"/>
<protein>
    <recommendedName>
        <fullName evidence="2">CAAX prenyl protease 2/Lysostaphin resistance protein A-like domain-containing protein</fullName>
    </recommendedName>
</protein>
<feature type="transmembrane region" description="Helical" evidence="1">
    <location>
        <begin position="221"/>
        <end position="241"/>
    </location>
</feature>
<keyword evidence="1" id="KW-1133">Transmembrane helix</keyword>
<gene>
    <name evidence="3" type="ORF">MTE01_20460</name>
</gene>
<evidence type="ECO:0000256" key="1">
    <source>
        <dbReference type="SAM" id="Phobius"/>
    </source>
</evidence>
<feature type="domain" description="CAAX prenyl protease 2/Lysostaphin resistance protein A-like" evidence="2">
    <location>
        <begin position="161"/>
        <end position="258"/>
    </location>
</feature>
<keyword evidence="1" id="KW-0472">Membrane</keyword>
<dbReference type="AlphaFoldDB" id="A0A4Y3QLX3"/>
<comment type="caution">
    <text evidence="3">The sequence shown here is derived from an EMBL/GenBank/DDBJ whole genome shotgun (WGS) entry which is preliminary data.</text>
</comment>
<feature type="transmembrane region" description="Helical" evidence="1">
    <location>
        <begin position="193"/>
        <end position="215"/>
    </location>
</feature>
<name>A0A4Y3QLX3_MICTE</name>
<dbReference type="GO" id="GO:0080120">
    <property type="term" value="P:CAAX-box protein maturation"/>
    <property type="evidence" value="ECO:0007669"/>
    <property type="project" value="UniProtKB-ARBA"/>
</dbReference>
<keyword evidence="1" id="KW-0812">Transmembrane</keyword>
<dbReference type="GO" id="GO:0004175">
    <property type="term" value="F:endopeptidase activity"/>
    <property type="evidence" value="ECO:0007669"/>
    <property type="project" value="UniProtKB-ARBA"/>
</dbReference>
<feature type="transmembrane region" description="Helical" evidence="1">
    <location>
        <begin position="160"/>
        <end position="186"/>
    </location>
</feature>
<dbReference type="Pfam" id="PF02517">
    <property type="entry name" value="Rce1-like"/>
    <property type="match status" value="1"/>
</dbReference>
<evidence type="ECO:0000313" key="4">
    <source>
        <dbReference type="Proteomes" id="UP000319525"/>
    </source>
</evidence>
<dbReference type="Proteomes" id="UP000319525">
    <property type="component" value="Unassembled WGS sequence"/>
</dbReference>